<reference evidence="1" key="1">
    <citation type="submission" date="2021-06" db="EMBL/GenBank/DDBJ databases">
        <authorList>
            <person name="Kallberg Y."/>
            <person name="Tangrot J."/>
            <person name="Rosling A."/>
        </authorList>
    </citation>
    <scope>NUCLEOTIDE SEQUENCE</scope>
    <source>
        <strain evidence="1">MA461A</strain>
    </source>
</reference>
<feature type="non-terminal residue" evidence="1">
    <location>
        <position position="1"/>
    </location>
</feature>
<protein>
    <submittedName>
        <fullName evidence="1">17485_t:CDS:1</fullName>
    </submittedName>
</protein>
<accession>A0ACA9MHZ0</accession>
<sequence>SKLYTLLTLIEEEYDKDETDLDQNNERKNMINNRWTLKGSQKLDNRDNTRIKQDVRAMLKYFFLYRNQRSEERISTKAMHDELLKYAEDGEIERKDVPKFQTIQNWLNSYAQAFKATEHELELAYK</sequence>
<evidence type="ECO:0000313" key="1">
    <source>
        <dbReference type="EMBL" id="CAG8592064.1"/>
    </source>
</evidence>
<organism evidence="1 2">
    <name type="scientific">Racocetra persica</name>
    <dbReference type="NCBI Taxonomy" id="160502"/>
    <lineage>
        <taxon>Eukaryota</taxon>
        <taxon>Fungi</taxon>
        <taxon>Fungi incertae sedis</taxon>
        <taxon>Mucoromycota</taxon>
        <taxon>Glomeromycotina</taxon>
        <taxon>Glomeromycetes</taxon>
        <taxon>Diversisporales</taxon>
        <taxon>Gigasporaceae</taxon>
        <taxon>Racocetra</taxon>
    </lineage>
</organism>
<evidence type="ECO:0000313" key="2">
    <source>
        <dbReference type="Proteomes" id="UP000789920"/>
    </source>
</evidence>
<dbReference type="EMBL" id="CAJVQC010008394">
    <property type="protein sequence ID" value="CAG8592064.1"/>
    <property type="molecule type" value="Genomic_DNA"/>
</dbReference>
<name>A0ACA9MHZ0_9GLOM</name>
<dbReference type="Proteomes" id="UP000789920">
    <property type="component" value="Unassembled WGS sequence"/>
</dbReference>
<comment type="caution">
    <text evidence="1">The sequence shown here is derived from an EMBL/GenBank/DDBJ whole genome shotgun (WGS) entry which is preliminary data.</text>
</comment>
<keyword evidence="2" id="KW-1185">Reference proteome</keyword>
<gene>
    <name evidence="1" type="ORF">RPERSI_LOCUS5577</name>
</gene>
<proteinExistence type="predicted"/>